<accession>A0A8R7PWR4</accession>
<reference evidence="1" key="3">
    <citation type="submission" date="2022-06" db="UniProtKB">
        <authorList>
            <consortium name="EnsemblPlants"/>
        </authorList>
    </citation>
    <scope>IDENTIFICATION</scope>
</reference>
<dbReference type="Gramene" id="TuG1812G0300004871.01.T01">
    <property type="protein sequence ID" value="TuG1812G0300004871.01.T01"/>
    <property type="gene ID" value="TuG1812G0300004871.01"/>
</dbReference>
<dbReference type="Proteomes" id="UP000015106">
    <property type="component" value="Chromosome 3"/>
</dbReference>
<keyword evidence="2" id="KW-1185">Reference proteome</keyword>
<dbReference type="EnsemblPlants" id="TuG1812G0300004871.01.T01">
    <property type="protein sequence ID" value="TuG1812G0300004871.01.T01"/>
    <property type="gene ID" value="TuG1812G0300004871.01"/>
</dbReference>
<name>A0A8R7PWR4_TRIUA</name>
<organism evidence="1 2">
    <name type="scientific">Triticum urartu</name>
    <name type="common">Red wild einkorn</name>
    <name type="synonym">Crithodium urartu</name>
    <dbReference type="NCBI Taxonomy" id="4572"/>
    <lineage>
        <taxon>Eukaryota</taxon>
        <taxon>Viridiplantae</taxon>
        <taxon>Streptophyta</taxon>
        <taxon>Embryophyta</taxon>
        <taxon>Tracheophyta</taxon>
        <taxon>Spermatophyta</taxon>
        <taxon>Magnoliopsida</taxon>
        <taxon>Liliopsida</taxon>
        <taxon>Poales</taxon>
        <taxon>Poaceae</taxon>
        <taxon>BOP clade</taxon>
        <taxon>Pooideae</taxon>
        <taxon>Triticodae</taxon>
        <taxon>Triticeae</taxon>
        <taxon>Triticinae</taxon>
        <taxon>Triticum</taxon>
    </lineage>
</organism>
<sequence>MNPAFSIPTRNLFLSSASSITGPCGCCRGQSRGEQDGSSRFLRRIWSPGVTPTSTQPRQHRCLERGVGGRRRRRRLEGKGQSFSPDSWRDCPMGYASMRVNNQVSGKDTWHDYFYSRMYSAVFYIKDES</sequence>
<protein>
    <submittedName>
        <fullName evidence="1">Uncharacterized protein</fullName>
    </submittedName>
</protein>
<evidence type="ECO:0000313" key="1">
    <source>
        <dbReference type="EnsemblPlants" id="TuG1812G0300004871.01.T01"/>
    </source>
</evidence>
<dbReference type="AlphaFoldDB" id="A0A8R7PWR4"/>
<reference evidence="1" key="2">
    <citation type="submission" date="2018-03" db="EMBL/GenBank/DDBJ databases">
        <title>The Triticum urartu genome reveals the dynamic nature of wheat genome evolution.</title>
        <authorList>
            <person name="Ling H."/>
            <person name="Ma B."/>
            <person name="Shi X."/>
            <person name="Liu H."/>
            <person name="Dong L."/>
            <person name="Sun H."/>
            <person name="Cao Y."/>
            <person name="Gao Q."/>
            <person name="Zheng S."/>
            <person name="Li Y."/>
            <person name="Yu Y."/>
            <person name="Du H."/>
            <person name="Qi M."/>
            <person name="Li Y."/>
            <person name="Yu H."/>
            <person name="Cui Y."/>
            <person name="Wang N."/>
            <person name="Chen C."/>
            <person name="Wu H."/>
            <person name="Zhao Y."/>
            <person name="Zhang J."/>
            <person name="Li Y."/>
            <person name="Zhou W."/>
            <person name="Zhang B."/>
            <person name="Hu W."/>
            <person name="Eijk M."/>
            <person name="Tang J."/>
            <person name="Witsenboer H."/>
            <person name="Zhao S."/>
            <person name="Li Z."/>
            <person name="Zhang A."/>
            <person name="Wang D."/>
            <person name="Liang C."/>
        </authorList>
    </citation>
    <scope>NUCLEOTIDE SEQUENCE [LARGE SCALE GENOMIC DNA]</scope>
    <source>
        <strain evidence="1">cv. G1812</strain>
    </source>
</reference>
<evidence type="ECO:0000313" key="2">
    <source>
        <dbReference type="Proteomes" id="UP000015106"/>
    </source>
</evidence>
<proteinExistence type="predicted"/>
<reference evidence="2" key="1">
    <citation type="journal article" date="2013" name="Nature">
        <title>Draft genome of the wheat A-genome progenitor Triticum urartu.</title>
        <authorList>
            <person name="Ling H.Q."/>
            <person name="Zhao S."/>
            <person name="Liu D."/>
            <person name="Wang J."/>
            <person name="Sun H."/>
            <person name="Zhang C."/>
            <person name="Fan H."/>
            <person name="Li D."/>
            <person name="Dong L."/>
            <person name="Tao Y."/>
            <person name="Gao C."/>
            <person name="Wu H."/>
            <person name="Li Y."/>
            <person name="Cui Y."/>
            <person name="Guo X."/>
            <person name="Zheng S."/>
            <person name="Wang B."/>
            <person name="Yu K."/>
            <person name="Liang Q."/>
            <person name="Yang W."/>
            <person name="Lou X."/>
            <person name="Chen J."/>
            <person name="Feng M."/>
            <person name="Jian J."/>
            <person name="Zhang X."/>
            <person name="Luo G."/>
            <person name="Jiang Y."/>
            <person name="Liu J."/>
            <person name="Wang Z."/>
            <person name="Sha Y."/>
            <person name="Zhang B."/>
            <person name="Wu H."/>
            <person name="Tang D."/>
            <person name="Shen Q."/>
            <person name="Xue P."/>
            <person name="Zou S."/>
            <person name="Wang X."/>
            <person name="Liu X."/>
            <person name="Wang F."/>
            <person name="Yang Y."/>
            <person name="An X."/>
            <person name="Dong Z."/>
            <person name="Zhang K."/>
            <person name="Zhang X."/>
            <person name="Luo M.C."/>
            <person name="Dvorak J."/>
            <person name="Tong Y."/>
            <person name="Wang J."/>
            <person name="Yang H."/>
            <person name="Li Z."/>
            <person name="Wang D."/>
            <person name="Zhang A."/>
            <person name="Wang J."/>
        </authorList>
    </citation>
    <scope>NUCLEOTIDE SEQUENCE</scope>
    <source>
        <strain evidence="2">cv. G1812</strain>
    </source>
</reference>